<keyword evidence="2" id="KW-1185">Reference proteome</keyword>
<protein>
    <submittedName>
        <fullName evidence="1">Uncharacterized protein</fullName>
    </submittedName>
</protein>
<sequence length="101" mass="11573">MIGQNKLHDESQGLLFDYGYSNHGETYQSNMHPQGEASSSHMVKQFEGDSGIFDQGKSQNNSSHTFGGEYDTFENFIDYQYEAQIESFYKSWESPPNKDII</sequence>
<dbReference type="AlphaFoldDB" id="A0AAV3PY36"/>
<name>A0AAV3PY36_LITER</name>
<proteinExistence type="predicted"/>
<accession>A0AAV3PY36</accession>
<evidence type="ECO:0000313" key="2">
    <source>
        <dbReference type="Proteomes" id="UP001454036"/>
    </source>
</evidence>
<dbReference type="Proteomes" id="UP001454036">
    <property type="component" value="Unassembled WGS sequence"/>
</dbReference>
<evidence type="ECO:0000313" key="1">
    <source>
        <dbReference type="EMBL" id="GAA0156754.1"/>
    </source>
</evidence>
<organism evidence="1 2">
    <name type="scientific">Lithospermum erythrorhizon</name>
    <name type="common">Purple gromwell</name>
    <name type="synonym">Lithospermum officinale var. erythrorhizon</name>
    <dbReference type="NCBI Taxonomy" id="34254"/>
    <lineage>
        <taxon>Eukaryota</taxon>
        <taxon>Viridiplantae</taxon>
        <taxon>Streptophyta</taxon>
        <taxon>Embryophyta</taxon>
        <taxon>Tracheophyta</taxon>
        <taxon>Spermatophyta</taxon>
        <taxon>Magnoliopsida</taxon>
        <taxon>eudicotyledons</taxon>
        <taxon>Gunneridae</taxon>
        <taxon>Pentapetalae</taxon>
        <taxon>asterids</taxon>
        <taxon>lamiids</taxon>
        <taxon>Boraginales</taxon>
        <taxon>Boraginaceae</taxon>
        <taxon>Boraginoideae</taxon>
        <taxon>Lithospermeae</taxon>
        <taxon>Lithospermum</taxon>
    </lineage>
</organism>
<reference evidence="1 2" key="1">
    <citation type="submission" date="2024-01" db="EMBL/GenBank/DDBJ databases">
        <title>The complete chloroplast genome sequence of Lithospermum erythrorhizon: insights into the phylogenetic relationship among Boraginaceae species and the maternal lineages of purple gromwells.</title>
        <authorList>
            <person name="Okada T."/>
            <person name="Watanabe K."/>
        </authorList>
    </citation>
    <scope>NUCLEOTIDE SEQUENCE [LARGE SCALE GENOMIC DNA]</scope>
</reference>
<comment type="caution">
    <text evidence="1">The sequence shown here is derived from an EMBL/GenBank/DDBJ whole genome shotgun (WGS) entry which is preliminary data.</text>
</comment>
<gene>
    <name evidence="1" type="ORF">LIER_14168</name>
</gene>
<dbReference type="EMBL" id="BAABME010002940">
    <property type="protein sequence ID" value="GAA0156754.1"/>
    <property type="molecule type" value="Genomic_DNA"/>
</dbReference>